<keyword evidence="6" id="KW-1185">Reference proteome</keyword>
<dbReference type="SUPFAM" id="SSF53850">
    <property type="entry name" value="Periplasmic binding protein-like II"/>
    <property type="match status" value="1"/>
</dbReference>
<dbReference type="InterPro" id="IPR006059">
    <property type="entry name" value="SBP"/>
</dbReference>
<evidence type="ECO:0000256" key="3">
    <source>
        <dbReference type="ARBA" id="ARBA00022729"/>
    </source>
</evidence>
<reference evidence="5 6" key="1">
    <citation type="journal article" date="2023" name="Microbiol. Spectr.">
        <title>Symbiosis of Carpenter Bees with Uncharacterized Lactic Acid Bacteria Showing NAD Auxotrophy.</title>
        <authorList>
            <person name="Kawasaki S."/>
            <person name="Ozawa K."/>
            <person name="Mori T."/>
            <person name="Yamamoto A."/>
            <person name="Ito M."/>
            <person name="Ohkuma M."/>
            <person name="Sakamoto M."/>
            <person name="Matsutani M."/>
        </authorList>
    </citation>
    <scope>NUCLEOTIDE SEQUENCE [LARGE SCALE GENOMIC DNA]</scope>
    <source>
        <strain evidence="5 6">Kim37-2</strain>
    </source>
</reference>
<protein>
    <submittedName>
        <fullName evidence="5">Sugar ABC transporter substrate-binding protein</fullName>
    </submittedName>
</protein>
<dbReference type="Proteomes" id="UP001321766">
    <property type="component" value="Chromosome"/>
</dbReference>
<dbReference type="PROSITE" id="PS51257">
    <property type="entry name" value="PROKAR_LIPOPROTEIN"/>
    <property type="match status" value="1"/>
</dbReference>
<evidence type="ECO:0000256" key="4">
    <source>
        <dbReference type="SAM" id="SignalP"/>
    </source>
</evidence>
<keyword evidence="3 4" id="KW-0732">Signal</keyword>
<dbReference type="EMBL" id="AP026798">
    <property type="protein sequence ID" value="BDR53243.1"/>
    <property type="molecule type" value="Genomic_DNA"/>
</dbReference>
<name>A0ABM8B8N2_9BIFI</name>
<evidence type="ECO:0000313" key="5">
    <source>
        <dbReference type="EMBL" id="BDR53243.1"/>
    </source>
</evidence>
<accession>A0ABM8B8N2</accession>
<gene>
    <name evidence="5" type="ORF">KIM372_11500</name>
</gene>
<feature type="signal peptide" evidence="4">
    <location>
        <begin position="1"/>
        <end position="17"/>
    </location>
</feature>
<sequence length="424" mass="46828">MRKSVQLALSVVCTAAAVVSLTGCGGGSSSSGDSKELKFQTWNLKNDKYTSYFEDLIKQFEKENTGVHIKWVDQPADNYEDKLSTDAAAGELPDVIDMGPEAAYTLASAGALLDIAKEDPKAKDQYLDAAWQSATFKGPHMEDGTYGLPWYLNTGPTLYNKQLLDECGLDSNNVPKTQDEMFDNAKTFGQKCGGKYAMTTGLPSIQDFGMYGVQLMNKDHTKFTFNSEKGIEFVQHYVDMYKAQAFTDDMLNSTSSGESKSFNSGSQAFLNASLYSIDDMKQNAPKIFEHMGITNMVANTHPNMMMEMMTVSAKTKNKDMAIKLAKFVTDSKNQLTFDKKANVFPSSKGTIDDAFFNPTGDDMNAEGMRMVAKQVRDGRIWGPPQFTSVDAKRLNEQIALALQGKKTPKEALDDVVNFANDRLK</sequence>
<dbReference type="CDD" id="cd13585">
    <property type="entry name" value="PBP2_TMBP_like"/>
    <property type="match status" value="1"/>
</dbReference>
<organism evidence="5 6">
    <name type="scientific">Bombiscardovia nodaiensis</name>
    <dbReference type="NCBI Taxonomy" id="2932181"/>
    <lineage>
        <taxon>Bacteria</taxon>
        <taxon>Bacillati</taxon>
        <taxon>Actinomycetota</taxon>
        <taxon>Actinomycetes</taxon>
        <taxon>Bifidobacteriales</taxon>
        <taxon>Bifidobacteriaceae</taxon>
        <taxon>Bombiscardovia</taxon>
    </lineage>
</organism>
<dbReference type="PANTHER" id="PTHR30061">
    <property type="entry name" value="MALTOSE-BINDING PERIPLASMIC PROTEIN"/>
    <property type="match status" value="1"/>
</dbReference>
<proteinExistence type="inferred from homology"/>
<dbReference type="Pfam" id="PF13416">
    <property type="entry name" value="SBP_bac_8"/>
    <property type="match status" value="1"/>
</dbReference>
<evidence type="ECO:0000256" key="1">
    <source>
        <dbReference type="ARBA" id="ARBA00008520"/>
    </source>
</evidence>
<feature type="chain" id="PRO_5045826044" evidence="4">
    <location>
        <begin position="18"/>
        <end position="424"/>
    </location>
</feature>
<evidence type="ECO:0000313" key="6">
    <source>
        <dbReference type="Proteomes" id="UP001321766"/>
    </source>
</evidence>
<dbReference type="Gene3D" id="3.40.190.10">
    <property type="entry name" value="Periplasmic binding protein-like II"/>
    <property type="match status" value="1"/>
</dbReference>
<keyword evidence="2" id="KW-0813">Transport</keyword>
<dbReference type="PANTHER" id="PTHR30061:SF50">
    <property type="entry name" value="MALTOSE_MALTODEXTRIN-BINDING PERIPLASMIC PROTEIN"/>
    <property type="match status" value="1"/>
</dbReference>
<comment type="similarity">
    <text evidence="1">Belongs to the bacterial solute-binding protein 1 family.</text>
</comment>
<evidence type="ECO:0000256" key="2">
    <source>
        <dbReference type="ARBA" id="ARBA00022448"/>
    </source>
</evidence>